<dbReference type="SUPFAM" id="SSF81442">
    <property type="entry name" value="Cytochrome c oxidase subunit I-like"/>
    <property type="match status" value="1"/>
</dbReference>
<dbReference type="InterPro" id="IPR008972">
    <property type="entry name" value="Cupredoxin"/>
</dbReference>
<evidence type="ECO:0000313" key="6">
    <source>
        <dbReference type="EMBL" id="KYM83286.1"/>
    </source>
</evidence>
<dbReference type="EMBL" id="KQ976495">
    <property type="protein sequence ID" value="KYM83286.1"/>
    <property type="molecule type" value="Genomic_DNA"/>
</dbReference>
<dbReference type="PRINTS" id="PR01165">
    <property type="entry name" value="CYCOXIDASEI"/>
</dbReference>
<dbReference type="GO" id="GO:0005507">
    <property type="term" value="F:copper ion binding"/>
    <property type="evidence" value="ECO:0007669"/>
    <property type="project" value="InterPro"/>
</dbReference>
<feature type="transmembrane region" description="Helical" evidence="4">
    <location>
        <begin position="42"/>
        <end position="58"/>
    </location>
</feature>
<sequence length="131" mass="14846">APVYGSITLAGVLLIYNSLVINHAFIIFFTIIPFIIGGFGNFLISLILGSPVLAYPLMNNIRFYSDFSNIDFDSFIIPDVDNRCVLPYKYPIRILRIKIDSIPGLNQTLLFINRPGIFFGQYSDIYDINQT</sequence>
<feature type="domain" description="Cytochrome oxidase subunit II copper A binding" evidence="5">
    <location>
        <begin position="89"/>
        <end position="129"/>
    </location>
</feature>
<dbReference type="Gene3D" id="1.20.210.10">
    <property type="entry name" value="Cytochrome c oxidase-like, subunit I domain"/>
    <property type="match status" value="1"/>
</dbReference>
<reference evidence="6 7" key="1">
    <citation type="submission" date="2015-09" db="EMBL/GenBank/DDBJ databases">
        <title>Atta colombica WGS genome.</title>
        <authorList>
            <person name="Nygaard S."/>
            <person name="Hu H."/>
            <person name="Boomsma J."/>
            <person name="Zhang G."/>
        </authorList>
    </citation>
    <scope>NUCLEOTIDE SEQUENCE [LARGE SCALE GENOMIC DNA]</scope>
    <source>
        <strain evidence="6">Treedump-2</strain>
        <tissue evidence="6">Whole body</tissue>
    </source>
</reference>
<dbReference type="InterPro" id="IPR000883">
    <property type="entry name" value="Cyt_C_Oxase_1"/>
</dbReference>
<dbReference type="Pfam" id="PF00116">
    <property type="entry name" value="COX2"/>
    <property type="match status" value="1"/>
</dbReference>
<feature type="non-terminal residue" evidence="6">
    <location>
        <position position="1"/>
    </location>
</feature>
<dbReference type="GO" id="GO:0016020">
    <property type="term" value="C:membrane"/>
    <property type="evidence" value="ECO:0007669"/>
    <property type="project" value="InterPro"/>
</dbReference>
<keyword evidence="2" id="KW-0460">Magnesium</keyword>
<gene>
    <name evidence="6" type="ORF">ALC53_06236</name>
</gene>
<accession>A0A151I446</accession>
<comment type="catalytic activity">
    <reaction evidence="3">
        <text>4 Fe(II)-[cytochrome c] + O2 + 8 H(+)(in) = 4 Fe(III)-[cytochrome c] + 2 H2O + 4 H(+)(out)</text>
        <dbReference type="Rhea" id="RHEA:11436"/>
        <dbReference type="Rhea" id="RHEA-COMP:10350"/>
        <dbReference type="Rhea" id="RHEA-COMP:14399"/>
        <dbReference type="ChEBI" id="CHEBI:15377"/>
        <dbReference type="ChEBI" id="CHEBI:15378"/>
        <dbReference type="ChEBI" id="CHEBI:15379"/>
        <dbReference type="ChEBI" id="CHEBI:29033"/>
        <dbReference type="ChEBI" id="CHEBI:29034"/>
        <dbReference type="EC" id="7.1.1.9"/>
    </reaction>
    <physiologicalReaction direction="left-to-right" evidence="3">
        <dbReference type="Rhea" id="RHEA:11437"/>
    </physiologicalReaction>
</comment>
<evidence type="ECO:0000259" key="5">
    <source>
        <dbReference type="Pfam" id="PF00116"/>
    </source>
</evidence>
<dbReference type="GO" id="GO:0004129">
    <property type="term" value="F:cytochrome-c oxidase activity"/>
    <property type="evidence" value="ECO:0007669"/>
    <property type="project" value="UniProtKB-EC"/>
</dbReference>
<dbReference type="Proteomes" id="UP000078540">
    <property type="component" value="Unassembled WGS sequence"/>
</dbReference>
<organism evidence="6 7">
    <name type="scientific">Atta colombica</name>
    <dbReference type="NCBI Taxonomy" id="520822"/>
    <lineage>
        <taxon>Eukaryota</taxon>
        <taxon>Metazoa</taxon>
        <taxon>Ecdysozoa</taxon>
        <taxon>Arthropoda</taxon>
        <taxon>Hexapoda</taxon>
        <taxon>Insecta</taxon>
        <taxon>Pterygota</taxon>
        <taxon>Neoptera</taxon>
        <taxon>Endopterygota</taxon>
        <taxon>Hymenoptera</taxon>
        <taxon>Apocrita</taxon>
        <taxon>Aculeata</taxon>
        <taxon>Formicoidea</taxon>
        <taxon>Formicidae</taxon>
        <taxon>Myrmicinae</taxon>
        <taxon>Atta</taxon>
    </lineage>
</organism>
<dbReference type="GO" id="GO:0009060">
    <property type="term" value="P:aerobic respiration"/>
    <property type="evidence" value="ECO:0007669"/>
    <property type="project" value="InterPro"/>
</dbReference>
<evidence type="ECO:0000256" key="4">
    <source>
        <dbReference type="SAM" id="Phobius"/>
    </source>
</evidence>
<evidence type="ECO:0000256" key="3">
    <source>
        <dbReference type="ARBA" id="ARBA00049512"/>
    </source>
</evidence>
<keyword evidence="4" id="KW-0472">Membrane</keyword>
<dbReference type="InterPro" id="IPR036927">
    <property type="entry name" value="Cyt_c_oxase-like_su1_sf"/>
</dbReference>
<feature type="transmembrane region" description="Helical" evidence="4">
    <location>
        <begin position="12"/>
        <end position="36"/>
    </location>
</feature>
<comment type="cofactor">
    <cofactor evidence="1">
        <name>Cu cation</name>
        <dbReference type="ChEBI" id="CHEBI:23378"/>
    </cofactor>
</comment>
<keyword evidence="7" id="KW-1185">Reference proteome</keyword>
<keyword evidence="4" id="KW-0812">Transmembrane</keyword>
<keyword evidence="4" id="KW-1133">Transmembrane helix</keyword>
<evidence type="ECO:0000313" key="7">
    <source>
        <dbReference type="Proteomes" id="UP000078540"/>
    </source>
</evidence>
<protein>
    <submittedName>
        <fullName evidence="6">Cytochrome c oxidase subunit 2</fullName>
    </submittedName>
</protein>
<dbReference type="STRING" id="520822.A0A151I446"/>
<evidence type="ECO:0000256" key="1">
    <source>
        <dbReference type="ARBA" id="ARBA00001935"/>
    </source>
</evidence>
<dbReference type="InterPro" id="IPR002429">
    <property type="entry name" value="CcO_II-like_C"/>
</dbReference>
<dbReference type="AlphaFoldDB" id="A0A151I446"/>
<evidence type="ECO:0000256" key="2">
    <source>
        <dbReference type="ARBA" id="ARBA00022842"/>
    </source>
</evidence>
<name>A0A151I446_9HYME</name>
<dbReference type="SUPFAM" id="SSF49503">
    <property type="entry name" value="Cupredoxins"/>
    <property type="match status" value="1"/>
</dbReference>
<proteinExistence type="predicted"/>
<dbReference type="GO" id="GO:0020037">
    <property type="term" value="F:heme binding"/>
    <property type="evidence" value="ECO:0007669"/>
    <property type="project" value="InterPro"/>
</dbReference>